<dbReference type="eggNOG" id="ENOG502ZB9Q">
    <property type="taxonomic scope" value="Bacteria"/>
</dbReference>
<dbReference type="RefSeq" id="WP_013551552.1">
    <property type="nucleotide sequence ID" value="NC_014934.1"/>
</dbReference>
<protein>
    <submittedName>
        <fullName evidence="1">Uncharacterized protein</fullName>
    </submittedName>
</protein>
<sequence>MKLSFTIQPQRFKVIHELPNAWTDEDYKKLLDIMDYGDISDLNSKELKEMCLLSLSDNEPVDAANLILTYLFEEQLNSGQIDNLSNEIIEEKLWEEYADLSLHEALFNATQLLYEAYNGKFPHPEAVLINFDIIPGDTKNKKSLTTDIEANLIRLLADAMPENTLLKRLFENQLKGEDFPDAKDIIWQYKKESKDGDKYQLEIISSTYWFHDFKYVEDYQTELTHIEA</sequence>
<dbReference type="KEGG" id="cao:Celal_2802"/>
<accession>E6XCU2</accession>
<dbReference type="HOGENOM" id="CLU_1213257_0_0_10"/>
<evidence type="ECO:0000313" key="2">
    <source>
        <dbReference type="Proteomes" id="UP000008634"/>
    </source>
</evidence>
<dbReference type="STRING" id="688270.Celal_2802"/>
<gene>
    <name evidence="1" type="ordered locus">Celal_2802</name>
</gene>
<dbReference type="OrthoDB" id="1118033at2"/>
<reference evidence="1 2" key="1">
    <citation type="journal article" date="2010" name="Stand. Genomic Sci.">
        <title>Complete genome sequence of Cellulophaga algicola type strain (IC166).</title>
        <authorList>
            <person name="Abt B."/>
            <person name="Lu M."/>
            <person name="Misra M."/>
            <person name="Han C."/>
            <person name="Nolan M."/>
            <person name="Lucas S."/>
            <person name="Hammon N."/>
            <person name="Deshpande S."/>
            <person name="Cheng J.F."/>
            <person name="Tapia R."/>
            <person name="Goodwin L."/>
            <person name="Pitluck S."/>
            <person name="Liolios K."/>
            <person name="Pagani I."/>
            <person name="Ivanova N."/>
            <person name="Mavromatis K."/>
            <person name="Ovchinikova G."/>
            <person name="Pati A."/>
            <person name="Chen A."/>
            <person name="Palaniappan K."/>
            <person name="Land M."/>
            <person name="Hauser L."/>
            <person name="Chang Y.J."/>
            <person name="Jeffries C.D."/>
            <person name="Detter J.C."/>
            <person name="Brambilla E."/>
            <person name="Rohde M."/>
            <person name="Tindall B.J."/>
            <person name="Goker M."/>
            <person name="Woyke T."/>
            <person name="Bristow J."/>
            <person name="Eisen J.A."/>
            <person name="Markowitz V."/>
            <person name="Hugenholtz P."/>
            <person name="Kyrpides N.C."/>
            <person name="Klenk H.P."/>
            <person name="Lapidus A."/>
        </authorList>
    </citation>
    <scope>NUCLEOTIDE SEQUENCE [LARGE SCALE GENOMIC DNA]</scope>
    <source>
        <strain evidence="2">DSM 14237 / IC166 / ACAM 630</strain>
    </source>
</reference>
<name>E6XCU2_CELAD</name>
<dbReference type="Proteomes" id="UP000008634">
    <property type="component" value="Chromosome"/>
</dbReference>
<organism evidence="1 2">
    <name type="scientific">Cellulophaga algicola (strain DSM 14237 / IC166 / ACAM 630)</name>
    <dbReference type="NCBI Taxonomy" id="688270"/>
    <lineage>
        <taxon>Bacteria</taxon>
        <taxon>Pseudomonadati</taxon>
        <taxon>Bacteroidota</taxon>
        <taxon>Flavobacteriia</taxon>
        <taxon>Flavobacteriales</taxon>
        <taxon>Flavobacteriaceae</taxon>
        <taxon>Cellulophaga</taxon>
    </lineage>
</organism>
<proteinExistence type="predicted"/>
<keyword evidence="2" id="KW-1185">Reference proteome</keyword>
<evidence type="ECO:0000313" key="1">
    <source>
        <dbReference type="EMBL" id="ADV50083.1"/>
    </source>
</evidence>
<dbReference type="AlphaFoldDB" id="E6XCU2"/>
<dbReference type="EMBL" id="CP002453">
    <property type="protein sequence ID" value="ADV50083.1"/>
    <property type="molecule type" value="Genomic_DNA"/>
</dbReference>